<dbReference type="InterPro" id="IPR000326">
    <property type="entry name" value="PAP2/HPO"/>
</dbReference>
<dbReference type="InterPro" id="IPR020084">
    <property type="entry name" value="NUDIX_hydrolase_CS"/>
</dbReference>
<evidence type="ECO:0000256" key="7">
    <source>
        <dbReference type="SAM" id="Phobius"/>
    </source>
</evidence>
<name>A0AAD3YKK1_AERHY</name>
<comment type="catalytic activity">
    <reaction evidence="6">
        <text>di-trans,octa-cis-undecaprenyl diphosphate + H2O = di-trans,octa-cis-undecaprenyl phosphate + phosphate + H(+)</text>
        <dbReference type="Rhea" id="RHEA:28094"/>
        <dbReference type="ChEBI" id="CHEBI:15377"/>
        <dbReference type="ChEBI" id="CHEBI:15378"/>
        <dbReference type="ChEBI" id="CHEBI:43474"/>
        <dbReference type="ChEBI" id="CHEBI:58405"/>
        <dbReference type="ChEBI" id="CHEBI:60392"/>
        <dbReference type="EC" id="3.6.1.27"/>
    </reaction>
</comment>
<feature type="transmembrane region" description="Helical" evidence="7">
    <location>
        <begin position="361"/>
        <end position="379"/>
    </location>
</feature>
<dbReference type="EC" id="3.6.1.27" evidence="2"/>
<comment type="caution">
    <text evidence="10">The sequence shown here is derived from an EMBL/GenBank/DDBJ whole genome shotgun (WGS) entry which is preliminary data.</text>
</comment>
<dbReference type="PANTHER" id="PTHR14969:SF13">
    <property type="entry name" value="AT30094P"/>
    <property type="match status" value="1"/>
</dbReference>
<keyword evidence="8" id="KW-0732">Signal</keyword>
<evidence type="ECO:0000259" key="9">
    <source>
        <dbReference type="PROSITE" id="PS51462"/>
    </source>
</evidence>
<dbReference type="PROSITE" id="PS51462">
    <property type="entry name" value="NUDIX"/>
    <property type="match status" value="1"/>
</dbReference>
<protein>
    <recommendedName>
        <fullName evidence="2">undecaprenyl-diphosphate phosphatase</fullName>
        <ecNumber evidence="2">3.6.1.27</ecNumber>
    </recommendedName>
    <alternativeName>
        <fullName evidence="5">Undecaprenyl pyrophosphate phosphatase</fullName>
    </alternativeName>
</protein>
<dbReference type="Gene3D" id="3.90.79.10">
    <property type="entry name" value="Nucleoside Triphosphate Pyrophosphohydrolase"/>
    <property type="match status" value="1"/>
</dbReference>
<dbReference type="CDD" id="cd02883">
    <property type="entry name" value="NUDIX_Hydrolase"/>
    <property type="match status" value="1"/>
</dbReference>
<evidence type="ECO:0000256" key="4">
    <source>
        <dbReference type="ARBA" id="ARBA00022801"/>
    </source>
</evidence>
<reference evidence="10" key="2">
    <citation type="submission" date="2020-01" db="EMBL/GenBank/DDBJ databases">
        <authorList>
            <consortium name="NCBI Pathogen Detection Project"/>
        </authorList>
    </citation>
    <scope>NUCLEOTIDE SEQUENCE</scope>
    <source>
        <strain evidence="10">OLC2673_Aeromonas</strain>
    </source>
</reference>
<keyword evidence="7" id="KW-0812">Transmembrane</keyword>
<dbReference type="SUPFAM" id="SSF48317">
    <property type="entry name" value="Acid phosphatase/Vanadium-dependent haloperoxidase"/>
    <property type="match status" value="1"/>
</dbReference>
<dbReference type="Gene3D" id="1.20.144.10">
    <property type="entry name" value="Phosphatidic acid phosphatase type 2/haloperoxidase"/>
    <property type="match status" value="1"/>
</dbReference>
<dbReference type="PANTHER" id="PTHR14969">
    <property type="entry name" value="SPHINGOSINE-1-PHOSPHATE PHOSPHOHYDROLASE"/>
    <property type="match status" value="1"/>
</dbReference>
<dbReference type="Pfam" id="PF00293">
    <property type="entry name" value="NUDIX"/>
    <property type="match status" value="1"/>
</dbReference>
<dbReference type="CDD" id="cd01610">
    <property type="entry name" value="PAP2_like"/>
    <property type="match status" value="1"/>
</dbReference>
<evidence type="ECO:0000313" key="11">
    <source>
        <dbReference type="Proteomes" id="UP000859505"/>
    </source>
</evidence>
<evidence type="ECO:0000256" key="1">
    <source>
        <dbReference type="ARBA" id="ARBA00001946"/>
    </source>
</evidence>
<dbReference type="EMBL" id="DACTUL010000024">
    <property type="protein sequence ID" value="HAT6345154.1"/>
    <property type="molecule type" value="Genomic_DNA"/>
</dbReference>
<comment type="cofactor">
    <cofactor evidence="1">
        <name>Mg(2+)</name>
        <dbReference type="ChEBI" id="CHEBI:18420"/>
    </cofactor>
</comment>
<dbReference type="PRINTS" id="PR00502">
    <property type="entry name" value="NUDIXFAMILY"/>
</dbReference>
<dbReference type="InterPro" id="IPR036938">
    <property type="entry name" value="PAP2/HPO_sf"/>
</dbReference>
<keyword evidence="4" id="KW-0378">Hydrolase</keyword>
<dbReference type="Proteomes" id="UP000859505">
    <property type="component" value="Unassembled WGS sequence"/>
</dbReference>
<sequence>MSRYCFLLFCLLLAGLPALAAPGAAVCVVKHQQQLLLVQDRVSSRYSLTGGYLDAGETPQQAALRELYEETGLRGRVIAELGSWQRALLFACQTLEPIRAQTGSGFVSLLRAPNLGGEILNARLIAPSRLPDGQRRFPAQLDWLAPQLAAIPDSPVLWQPDFRGEGNALHQMEVPLIHQLQTWLGAQVRWLEVSNLFGSAAFQLALLPLLLPWLGWPRVRQLLLAMLTLTLLVQLAKEGIGWPRPFHLDPALAQGSAQGFGMPSGHAASALLFWGVLLRGCWPANPWRSAALALLLAALTGLARVWLGVHFLSDVAAGLLLGALLLALYPRLANLAAKQWSWAGLTLACTLAAGWSQSSALAGLATFSLGLTLGMMLPLPRTTQTGWRTPLLALLGGLPLGALWWALPLWLTSSWLILLGQWLLYCCLGLWLSAGLWWILSLMNNDPLPKGPGPDKGLL</sequence>
<evidence type="ECO:0000256" key="8">
    <source>
        <dbReference type="SAM" id="SignalP"/>
    </source>
</evidence>
<dbReference type="InterPro" id="IPR015797">
    <property type="entry name" value="NUDIX_hydrolase-like_dom_sf"/>
</dbReference>
<evidence type="ECO:0000256" key="2">
    <source>
        <dbReference type="ARBA" id="ARBA00012374"/>
    </source>
</evidence>
<feature type="transmembrane region" description="Helical" evidence="7">
    <location>
        <begin position="315"/>
        <end position="332"/>
    </location>
</feature>
<keyword evidence="7" id="KW-1133">Transmembrane helix</keyword>
<dbReference type="InterPro" id="IPR020476">
    <property type="entry name" value="Nudix_hydrolase"/>
</dbReference>
<evidence type="ECO:0000256" key="5">
    <source>
        <dbReference type="ARBA" id="ARBA00032707"/>
    </source>
</evidence>
<dbReference type="PROSITE" id="PS00079">
    <property type="entry name" value="MULTICOPPER_OXIDASE1"/>
    <property type="match status" value="1"/>
</dbReference>
<keyword evidence="3" id="KW-0479">Metal-binding</keyword>
<gene>
    <name evidence="10" type="ORF">JAJ28_002909</name>
</gene>
<dbReference type="AlphaFoldDB" id="A0AAD3YKK1"/>
<evidence type="ECO:0000256" key="3">
    <source>
        <dbReference type="ARBA" id="ARBA00022723"/>
    </source>
</evidence>
<dbReference type="SUPFAM" id="SSF55811">
    <property type="entry name" value="Nudix"/>
    <property type="match status" value="1"/>
</dbReference>
<feature type="chain" id="PRO_5042204535" description="undecaprenyl-diphosphate phosphatase" evidence="8">
    <location>
        <begin position="21"/>
        <end position="459"/>
    </location>
</feature>
<dbReference type="GO" id="GO:0046872">
    <property type="term" value="F:metal ion binding"/>
    <property type="evidence" value="ECO:0007669"/>
    <property type="project" value="UniProtKB-KW"/>
</dbReference>
<dbReference type="SMART" id="SM00014">
    <property type="entry name" value="acidPPc"/>
    <property type="match status" value="1"/>
</dbReference>
<evidence type="ECO:0000256" key="6">
    <source>
        <dbReference type="ARBA" id="ARBA00047594"/>
    </source>
</evidence>
<feature type="signal peptide" evidence="8">
    <location>
        <begin position="1"/>
        <end position="20"/>
    </location>
</feature>
<organism evidence="10 11">
    <name type="scientific">Aeromonas hydrophila</name>
    <dbReference type="NCBI Taxonomy" id="644"/>
    <lineage>
        <taxon>Bacteria</taxon>
        <taxon>Pseudomonadati</taxon>
        <taxon>Pseudomonadota</taxon>
        <taxon>Gammaproteobacteria</taxon>
        <taxon>Aeromonadales</taxon>
        <taxon>Aeromonadaceae</taxon>
        <taxon>Aeromonas</taxon>
    </lineage>
</organism>
<accession>A0AAD3YKK1</accession>
<dbReference type="PROSITE" id="PS00893">
    <property type="entry name" value="NUDIX_BOX"/>
    <property type="match status" value="1"/>
</dbReference>
<dbReference type="GO" id="GO:0050380">
    <property type="term" value="F:undecaprenyl-diphosphatase activity"/>
    <property type="evidence" value="ECO:0007669"/>
    <property type="project" value="UniProtKB-EC"/>
</dbReference>
<feature type="transmembrane region" description="Helical" evidence="7">
    <location>
        <begin position="391"/>
        <end position="410"/>
    </location>
</feature>
<dbReference type="Pfam" id="PF01569">
    <property type="entry name" value="PAP2"/>
    <property type="match status" value="1"/>
</dbReference>
<evidence type="ECO:0000313" key="10">
    <source>
        <dbReference type="EMBL" id="HAT6345154.1"/>
    </source>
</evidence>
<keyword evidence="7" id="KW-0472">Membrane</keyword>
<reference evidence="10" key="1">
    <citation type="journal article" date="2018" name="Genome Biol.">
        <title>SKESA: strategic k-mer extension for scrupulous assemblies.</title>
        <authorList>
            <person name="Souvorov A."/>
            <person name="Agarwala R."/>
            <person name="Lipman D.J."/>
        </authorList>
    </citation>
    <scope>NUCLEOTIDE SEQUENCE</scope>
    <source>
        <strain evidence="10">OLC2673_Aeromonas</strain>
    </source>
</reference>
<feature type="transmembrane region" description="Helical" evidence="7">
    <location>
        <begin position="422"/>
        <end position="440"/>
    </location>
</feature>
<dbReference type="InterPro" id="IPR000086">
    <property type="entry name" value="NUDIX_hydrolase_dom"/>
</dbReference>
<feature type="domain" description="Nudix hydrolase" evidence="9">
    <location>
        <begin position="19"/>
        <end position="150"/>
    </location>
</feature>
<proteinExistence type="predicted"/>
<dbReference type="InterPro" id="IPR033138">
    <property type="entry name" value="Cu_oxidase_CS"/>
</dbReference>